<feature type="region of interest" description="Disordered" evidence="2">
    <location>
        <begin position="317"/>
        <end position="391"/>
    </location>
</feature>
<feature type="compositionally biased region" description="Polar residues" evidence="2">
    <location>
        <begin position="321"/>
        <end position="330"/>
    </location>
</feature>
<evidence type="ECO:0000256" key="2">
    <source>
        <dbReference type="SAM" id="MobiDB-lite"/>
    </source>
</evidence>
<dbReference type="GO" id="GO:0043456">
    <property type="term" value="P:regulation of pentose-phosphate shunt"/>
    <property type="evidence" value="ECO:0007669"/>
    <property type="project" value="TreeGrafter"/>
</dbReference>
<dbReference type="RefSeq" id="WP_069406161.1">
    <property type="nucleotide sequence ID" value="NZ_MIGZ01000093.1"/>
</dbReference>
<dbReference type="EMBL" id="MIGZ01000093">
    <property type="protein sequence ID" value="ODQ92727.1"/>
    <property type="molecule type" value="Genomic_DNA"/>
</dbReference>
<evidence type="ECO:0000313" key="4">
    <source>
        <dbReference type="Proteomes" id="UP000094243"/>
    </source>
</evidence>
<dbReference type="Gene3D" id="3.40.50.1240">
    <property type="entry name" value="Phosphoglycerate mutase-like"/>
    <property type="match status" value="1"/>
</dbReference>
<proteinExistence type="predicted"/>
<dbReference type="SMART" id="SM00855">
    <property type="entry name" value="PGAM"/>
    <property type="match status" value="1"/>
</dbReference>
<dbReference type="Proteomes" id="UP000094243">
    <property type="component" value="Unassembled WGS sequence"/>
</dbReference>
<dbReference type="InterPro" id="IPR051695">
    <property type="entry name" value="Phosphoglycerate_Mutase"/>
</dbReference>
<dbReference type="InterPro" id="IPR029033">
    <property type="entry name" value="His_PPase_superfam"/>
</dbReference>
<evidence type="ECO:0000313" key="3">
    <source>
        <dbReference type="EMBL" id="ODQ92727.1"/>
    </source>
</evidence>
<dbReference type="GO" id="GO:0005829">
    <property type="term" value="C:cytosol"/>
    <property type="evidence" value="ECO:0007669"/>
    <property type="project" value="TreeGrafter"/>
</dbReference>
<keyword evidence="1" id="KW-0378">Hydrolase</keyword>
<organism evidence="3 4">
    <name type="scientific">Mycolicibacterium holsaticum</name>
    <dbReference type="NCBI Taxonomy" id="152142"/>
    <lineage>
        <taxon>Bacteria</taxon>
        <taxon>Bacillati</taxon>
        <taxon>Actinomycetota</taxon>
        <taxon>Actinomycetes</taxon>
        <taxon>Mycobacteriales</taxon>
        <taxon>Mycobacteriaceae</taxon>
        <taxon>Mycolicibacterium</taxon>
    </lineage>
</organism>
<keyword evidence="4" id="KW-1185">Reference proteome</keyword>
<dbReference type="PANTHER" id="PTHR46517:SF1">
    <property type="entry name" value="FRUCTOSE-2,6-BISPHOSPHATASE TIGAR"/>
    <property type="match status" value="1"/>
</dbReference>
<dbReference type="GO" id="GO:0004331">
    <property type="term" value="F:fructose-2,6-bisphosphate 2-phosphatase activity"/>
    <property type="evidence" value="ECO:0007669"/>
    <property type="project" value="TreeGrafter"/>
</dbReference>
<dbReference type="InterPro" id="IPR013078">
    <property type="entry name" value="His_Pase_superF_clade-1"/>
</dbReference>
<protein>
    <recommendedName>
        <fullName evidence="5">Phosphoglycerate mutase</fullName>
    </recommendedName>
</protein>
<gene>
    <name evidence="3" type="ORF">BHQ17_16085</name>
</gene>
<reference evidence="4" key="1">
    <citation type="submission" date="2016-09" db="EMBL/GenBank/DDBJ databases">
        <authorList>
            <person name="Greninger A.L."/>
            <person name="Jerome K.R."/>
            <person name="Mcnair B."/>
            <person name="Wallis C."/>
            <person name="Fang F."/>
        </authorList>
    </citation>
    <scope>NUCLEOTIDE SEQUENCE [LARGE SCALE GENOMIC DNA]</scope>
    <source>
        <strain evidence="4">M7</strain>
    </source>
</reference>
<feature type="compositionally biased region" description="Low complexity" evidence="2">
    <location>
        <begin position="334"/>
        <end position="348"/>
    </location>
</feature>
<dbReference type="Pfam" id="PF00300">
    <property type="entry name" value="His_Phos_1"/>
    <property type="match status" value="1"/>
</dbReference>
<feature type="region of interest" description="Disordered" evidence="2">
    <location>
        <begin position="419"/>
        <end position="441"/>
    </location>
</feature>
<dbReference type="PANTHER" id="PTHR46517">
    <property type="entry name" value="FRUCTOSE-2,6-BISPHOSPHATASE TIGAR"/>
    <property type="match status" value="1"/>
</dbReference>
<accession>A0A1E3RTL1</accession>
<dbReference type="GO" id="GO:0045820">
    <property type="term" value="P:negative regulation of glycolytic process"/>
    <property type="evidence" value="ECO:0007669"/>
    <property type="project" value="TreeGrafter"/>
</dbReference>
<evidence type="ECO:0008006" key="5">
    <source>
        <dbReference type="Google" id="ProtNLM"/>
    </source>
</evidence>
<name>A0A1E3RTL1_9MYCO</name>
<sequence>MQAASTRRILRVVFTAIIAAVLFFVSALPAWAAESMTLTFVRHGQSQANADDRIDTSVPGPGLTTLGQQQAADIAIALADRDFDGIYASNMVRTQQTAAPLAAMLGQPVVVLPGLREINAGIFEGSPESGGLGRLGYAVSPALWTLGARFVPVLGAPDGNAFDARVDNAIRTIYDSGDRNAVAFAHGATIMFWVMMNVDNPDLGLMLRRPLGNTGVVVVTGNPDDGWVLTEWDGVAVSANPPLLTKLFVDVRDLVTAPQTALYNIGQAFASGDIAALANAVRDGVIDVVKAVVEFVPNVVRDVVDEFSRSSARTVDEPVNINATDDSSPTELVDATGEPDPAPTAETAETPDEPETASLLTKVKKRAGATDLTSGNKVNPGDTIETTGTDADADADADAVAAPGDLKGVVTSLTDRLRATLAPDKPEAADTDTGAEQQPAA</sequence>
<dbReference type="CDD" id="cd07067">
    <property type="entry name" value="HP_PGM_like"/>
    <property type="match status" value="1"/>
</dbReference>
<dbReference type="AlphaFoldDB" id="A0A1E3RTL1"/>
<dbReference type="OrthoDB" id="9793115at2"/>
<comment type="caution">
    <text evidence="3">The sequence shown here is derived from an EMBL/GenBank/DDBJ whole genome shotgun (WGS) entry which is preliminary data.</text>
</comment>
<dbReference type="SUPFAM" id="SSF53254">
    <property type="entry name" value="Phosphoglycerate mutase-like"/>
    <property type="match status" value="1"/>
</dbReference>
<evidence type="ECO:0000256" key="1">
    <source>
        <dbReference type="ARBA" id="ARBA00022801"/>
    </source>
</evidence>